<keyword evidence="3 8" id="KW-1133">Transmembrane helix</keyword>
<dbReference type="RefSeq" id="XP_040720600.1">
    <property type="nucleotide sequence ID" value="XM_040854923.1"/>
</dbReference>
<feature type="compositionally biased region" description="Polar residues" evidence="7">
    <location>
        <begin position="256"/>
        <end position="270"/>
    </location>
</feature>
<feature type="compositionally biased region" description="Low complexity" evidence="7">
    <location>
        <begin position="271"/>
        <end position="280"/>
    </location>
</feature>
<keyword evidence="6" id="KW-0012">Acyltransferase</keyword>
<organism evidence="9 10">
    <name type="scientific">Pseudomassariella vexata</name>
    <dbReference type="NCBI Taxonomy" id="1141098"/>
    <lineage>
        <taxon>Eukaryota</taxon>
        <taxon>Fungi</taxon>
        <taxon>Dikarya</taxon>
        <taxon>Ascomycota</taxon>
        <taxon>Pezizomycotina</taxon>
        <taxon>Sordariomycetes</taxon>
        <taxon>Xylariomycetidae</taxon>
        <taxon>Amphisphaeriales</taxon>
        <taxon>Pseudomassariaceae</taxon>
        <taxon>Pseudomassariella</taxon>
    </lineage>
</organism>
<dbReference type="AlphaFoldDB" id="A0A1Y2EHG8"/>
<evidence type="ECO:0000256" key="6">
    <source>
        <dbReference type="ARBA" id="ARBA00023315"/>
    </source>
</evidence>
<evidence type="ECO:0000256" key="5">
    <source>
        <dbReference type="ARBA" id="ARBA00023136"/>
    </source>
</evidence>
<dbReference type="FunCoup" id="A0A1Y2EHG8">
    <property type="interactions" value="64"/>
</dbReference>
<feature type="transmembrane region" description="Helical" evidence="8">
    <location>
        <begin position="29"/>
        <end position="54"/>
    </location>
</feature>
<name>A0A1Y2EHG8_9PEZI</name>
<dbReference type="STRING" id="1141098.A0A1Y2EHG8"/>
<evidence type="ECO:0000313" key="10">
    <source>
        <dbReference type="Proteomes" id="UP000193689"/>
    </source>
</evidence>
<evidence type="ECO:0000256" key="2">
    <source>
        <dbReference type="ARBA" id="ARBA00022692"/>
    </source>
</evidence>
<keyword evidence="1" id="KW-0808">Transferase</keyword>
<evidence type="ECO:0000256" key="7">
    <source>
        <dbReference type="SAM" id="MobiDB-lite"/>
    </source>
</evidence>
<feature type="compositionally biased region" description="Basic and acidic residues" evidence="7">
    <location>
        <begin position="285"/>
        <end position="294"/>
    </location>
</feature>
<evidence type="ECO:0000313" key="9">
    <source>
        <dbReference type="EMBL" id="ORY71008.1"/>
    </source>
</evidence>
<keyword evidence="4" id="KW-0443">Lipid metabolism</keyword>
<accession>A0A1Y2EHG8</accession>
<dbReference type="GO" id="GO:0006629">
    <property type="term" value="P:lipid metabolic process"/>
    <property type="evidence" value="ECO:0007669"/>
    <property type="project" value="UniProtKB-KW"/>
</dbReference>
<comment type="caution">
    <text evidence="9">The sequence shown here is derived from an EMBL/GenBank/DDBJ whole genome shotgun (WGS) entry which is preliminary data.</text>
</comment>
<dbReference type="InParanoid" id="A0A1Y2EHG8"/>
<reference evidence="9 10" key="1">
    <citation type="submission" date="2016-07" db="EMBL/GenBank/DDBJ databases">
        <title>Pervasive Adenine N6-methylation of Active Genes in Fungi.</title>
        <authorList>
            <consortium name="DOE Joint Genome Institute"/>
            <person name="Mondo S.J."/>
            <person name="Dannebaum R.O."/>
            <person name="Kuo R.C."/>
            <person name="Labutti K."/>
            <person name="Haridas S."/>
            <person name="Kuo A."/>
            <person name="Salamov A."/>
            <person name="Ahrendt S.R."/>
            <person name="Lipzen A."/>
            <person name="Sullivan W."/>
            <person name="Andreopoulos W.B."/>
            <person name="Clum A."/>
            <person name="Lindquist E."/>
            <person name="Daum C."/>
            <person name="Ramamoorthy G.K."/>
            <person name="Gryganskyi A."/>
            <person name="Culley D."/>
            <person name="Magnuson J.K."/>
            <person name="James T.Y."/>
            <person name="O'Malley M.A."/>
            <person name="Stajich J.E."/>
            <person name="Spatafora J.W."/>
            <person name="Visel A."/>
            <person name="Grigoriev I.V."/>
        </authorList>
    </citation>
    <scope>NUCLEOTIDE SEQUENCE [LARGE SCALE GENOMIC DNA]</scope>
    <source>
        <strain evidence="9 10">CBS 129021</strain>
    </source>
</reference>
<dbReference type="Proteomes" id="UP000193689">
    <property type="component" value="Unassembled WGS sequence"/>
</dbReference>
<protein>
    <recommendedName>
        <fullName evidence="11">Phospholipid/glycerol acyltransferase domain-containing protein</fullName>
    </recommendedName>
</protein>
<dbReference type="GO" id="GO:0016746">
    <property type="term" value="F:acyltransferase activity"/>
    <property type="evidence" value="ECO:0007669"/>
    <property type="project" value="UniProtKB-KW"/>
</dbReference>
<evidence type="ECO:0008006" key="11">
    <source>
        <dbReference type="Google" id="ProtNLM"/>
    </source>
</evidence>
<evidence type="ECO:0000256" key="8">
    <source>
        <dbReference type="SAM" id="Phobius"/>
    </source>
</evidence>
<feature type="region of interest" description="Disordered" evidence="7">
    <location>
        <begin position="253"/>
        <end position="294"/>
    </location>
</feature>
<dbReference type="PANTHER" id="PTHR23063">
    <property type="entry name" value="PHOSPHOLIPID ACYLTRANSFERASE"/>
    <property type="match status" value="1"/>
</dbReference>
<keyword evidence="2 8" id="KW-0812">Transmembrane</keyword>
<keyword evidence="5 8" id="KW-0472">Membrane</keyword>
<dbReference type="OrthoDB" id="272512at2759"/>
<evidence type="ECO:0000256" key="1">
    <source>
        <dbReference type="ARBA" id="ARBA00022679"/>
    </source>
</evidence>
<keyword evidence="10" id="KW-1185">Reference proteome</keyword>
<gene>
    <name evidence="9" type="ORF">BCR38DRAFT_330026</name>
</gene>
<evidence type="ECO:0000256" key="3">
    <source>
        <dbReference type="ARBA" id="ARBA00022989"/>
    </source>
</evidence>
<evidence type="ECO:0000256" key="4">
    <source>
        <dbReference type="ARBA" id="ARBA00023098"/>
    </source>
</evidence>
<sequence>MEKYSQYRDRGSGISPFIPNNNPSSTLTLILHTFIFLFRLPLFLFFATVYFLILTHLPLPLFVRKVLLWGMLGIPGIWWVDLQLDGVKRGSLSSQPVARVPGPNSIIAASFTSPIDALYLATIFDPIFVASFPHTRKVQRISLQRASLLALAPVKQQLDAPYPKQLTTIRAIMEANPNRAVVVFPECTTTNGKGVMPLSPSLLASPSDNNIFPVSIRYTPNDITTPIPGAWTTFLWNLLSRPTNCIRVRIAEPVQNKPNEPNGVNHQPGESSSSSSSAASEDGETPTREEQRILDKIGEALARLARNKRVGLTLRDKAAFVEAWNKNRR</sequence>
<dbReference type="EMBL" id="MCFJ01000001">
    <property type="protein sequence ID" value="ORY71008.1"/>
    <property type="molecule type" value="Genomic_DNA"/>
</dbReference>
<dbReference type="GeneID" id="63771135"/>
<proteinExistence type="predicted"/>
<dbReference type="PANTHER" id="PTHR23063:SF60">
    <property type="entry name" value="LYSOPHOSPHATIDIC ACID:OLEOYL-COA ACYLTRANSFERASE 1"/>
    <property type="match status" value="1"/>
</dbReference>